<dbReference type="GO" id="GO:0006487">
    <property type="term" value="P:protein N-linked glycosylation"/>
    <property type="evidence" value="ECO:0007669"/>
    <property type="project" value="TreeGrafter"/>
</dbReference>
<evidence type="ECO:0000256" key="10">
    <source>
        <dbReference type="PIRSR" id="PIRSR605002-1"/>
    </source>
</evidence>
<feature type="binding site" evidence="11">
    <location>
        <position position="186"/>
    </location>
    <ligand>
        <name>alpha-D-mannose 1-phosphate</name>
        <dbReference type="ChEBI" id="CHEBI:58409"/>
    </ligand>
</feature>
<comment type="similarity">
    <text evidence="3">Belongs to the eukaryotic PMM family.</text>
</comment>
<feature type="binding site" evidence="12">
    <location>
        <position position="12"/>
    </location>
    <ligand>
        <name>Mg(2+)</name>
        <dbReference type="ChEBI" id="CHEBI:18420"/>
        <label>1</label>
    </ligand>
</feature>
<feature type="active site" description="Nucleophile" evidence="10">
    <location>
        <position position="10"/>
    </location>
</feature>
<name>A0A1G2TEF3_9BACT</name>
<evidence type="ECO:0000256" key="4">
    <source>
        <dbReference type="ARBA" id="ARBA00011738"/>
    </source>
</evidence>
<dbReference type="UniPathway" id="UPA00126">
    <property type="reaction ID" value="UER00424"/>
</dbReference>
<dbReference type="InterPro" id="IPR005002">
    <property type="entry name" value="PMM"/>
</dbReference>
<proteinExistence type="inferred from homology"/>
<dbReference type="SUPFAM" id="SSF56784">
    <property type="entry name" value="HAD-like"/>
    <property type="match status" value="1"/>
</dbReference>
<dbReference type="GO" id="GO:0006013">
    <property type="term" value="P:mannose metabolic process"/>
    <property type="evidence" value="ECO:0007669"/>
    <property type="project" value="TreeGrafter"/>
</dbReference>
<keyword evidence="8 12" id="KW-0460">Magnesium</keyword>
<dbReference type="Gene3D" id="3.40.50.1000">
    <property type="entry name" value="HAD superfamily/HAD-like"/>
    <property type="match status" value="1"/>
</dbReference>
<accession>A0A1G2TEF3</accession>
<evidence type="ECO:0000256" key="3">
    <source>
        <dbReference type="ARBA" id="ARBA00009736"/>
    </source>
</evidence>
<dbReference type="InterPro" id="IPR023214">
    <property type="entry name" value="HAD_sf"/>
</dbReference>
<feature type="active site" description="Proton donor/acceptor" evidence="10">
    <location>
        <position position="12"/>
    </location>
</feature>
<comment type="subcellular location">
    <subcellularLocation>
        <location evidence="1">Cytoplasm</location>
    </subcellularLocation>
</comment>
<dbReference type="InterPro" id="IPR043169">
    <property type="entry name" value="PMM_cap"/>
</dbReference>
<dbReference type="GO" id="GO:0004615">
    <property type="term" value="F:phosphomannomutase activity"/>
    <property type="evidence" value="ECO:0007669"/>
    <property type="project" value="UniProtKB-EC"/>
</dbReference>
<dbReference type="Gene3D" id="3.30.1240.20">
    <property type="match status" value="1"/>
</dbReference>
<feature type="binding site" evidence="11">
    <location>
        <position position="135"/>
    </location>
    <ligand>
        <name>alpha-D-mannose 1-phosphate</name>
        <dbReference type="ChEBI" id="CHEBI:58409"/>
    </ligand>
</feature>
<evidence type="ECO:0000313" key="14">
    <source>
        <dbReference type="Proteomes" id="UP000178175"/>
    </source>
</evidence>
<evidence type="ECO:0000256" key="11">
    <source>
        <dbReference type="PIRSR" id="PIRSR605002-2"/>
    </source>
</evidence>
<reference evidence="13 14" key="1">
    <citation type="journal article" date="2016" name="Nat. Commun.">
        <title>Thousands of microbial genomes shed light on interconnected biogeochemical processes in an aquifer system.</title>
        <authorList>
            <person name="Anantharaman K."/>
            <person name="Brown C.T."/>
            <person name="Hug L.A."/>
            <person name="Sharon I."/>
            <person name="Castelle C.J."/>
            <person name="Probst A.J."/>
            <person name="Thomas B.C."/>
            <person name="Singh A."/>
            <person name="Wilkins M.J."/>
            <person name="Karaoz U."/>
            <person name="Brodie E.L."/>
            <person name="Williams K.H."/>
            <person name="Hubbard S.S."/>
            <person name="Banfield J.F."/>
        </authorList>
    </citation>
    <scope>NUCLEOTIDE SEQUENCE [LARGE SCALE GENOMIC DNA]</scope>
</reference>
<dbReference type="InterPro" id="IPR006379">
    <property type="entry name" value="HAD-SF_hydro_IIB"/>
</dbReference>
<gene>
    <name evidence="13" type="ORF">A3C70_00815</name>
</gene>
<comment type="pathway">
    <text evidence="2">Nucleotide-sugar biosynthesis; GDP-alpha-D-mannose biosynthesis; alpha-D-mannose 1-phosphate from D-fructose 6-phosphate: step 2/2.</text>
</comment>
<evidence type="ECO:0000256" key="7">
    <source>
        <dbReference type="ARBA" id="ARBA00022723"/>
    </source>
</evidence>
<comment type="cofactor">
    <cofactor evidence="12">
        <name>Mg(2+)</name>
        <dbReference type="ChEBI" id="CHEBI:18420"/>
    </cofactor>
</comment>
<evidence type="ECO:0000256" key="6">
    <source>
        <dbReference type="ARBA" id="ARBA00022490"/>
    </source>
</evidence>
<feature type="binding site" evidence="11">
    <location>
        <position position="188"/>
    </location>
    <ligand>
        <name>alpha-D-mannose 1-phosphate</name>
        <dbReference type="ChEBI" id="CHEBI:58409"/>
    </ligand>
</feature>
<sequence>MKKFEVIAFDIDGTLTRSKSPLEDNPLIDTDMSDLLNKLMNKYKVAIISGASYKQFESQILAHLTKDGELLKNLYLLPTNGTTLCIYKEGAWQCPPVNALTDSEKKEIYAAFNKMFTEVGFVIPEHAYGEVIEDRGSQITFSAFGQNAPIELKEAWDKGHSKRGQMVSVLKKYLPDFASHIGGATSIDVTRKGIDKAYGLRELLKYLNLPNEKLLYVGNELYPDGNDAPALSVAGESRAVKDQGETKKVIMGLLE</sequence>
<feature type="binding site" evidence="12">
    <location>
        <position position="10"/>
    </location>
    <ligand>
        <name>Mg(2+)</name>
        <dbReference type="ChEBI" id="CHEBI:18420"/>
        <label>1</label>
    </ligand>
</feature>
<dbReference type="GO" id="GO:0005829">
    <property type="term" value="C:cytosol"/>
    <property type="evidence" value="ECO:0007669"/>
    <property type="project" value="TreeGrafter"/>
</dbReference>
<dbReference type="GO" id="GO:0016791">
    <property type="term" value="F:phosphatase activity"/>
    <property type="evidence" value="ECO:0007669"/>
    <property type="project" value="UniProtKB-ARBA"/>
</dbReference>
<evidence type="ECO:0000256" key="8">
    <source>
        <dbReference type="ARBA" id="ARBA00022842"/>
    </source>
</evidence>
<dbReference type="InterPro" id="IPR036412">
    <property type="entry name" value="HAD-like_sf"/>
</dbReference>
<dbReference type="PANTHER" id="PTHR10466">
    <property type="entry name" value="PHOSPHOMANNOMUTASE"/>
    <property type="match status" value="1"/>
</dbReference>
<dbReference type="EMBL" id="MHVR01000023">
    <property type="protein sequence ID" value="OHA95552.1"/>
    <property type="molecule type" value="Genomic_DNA"/>
</dbReference>
<dbReference type="Pfam" id="PF08282">
    <property type="entry name" value="Hydrolase_3"/>
    <property type="match status" value="1"/>
</dbReference>
<evidence type="ECO:0000256" key="1">
    <source>
        <dbReference type="ARBA" id="ARBA00004496"/>
    </source>
</evidence>
<evidence type="ECO:0000256" key="2">
    <source>
        <dbReference type="ARBA" id="ARBA00004699"/>
    </source>
</evidence>
<comment type="subunit">
    <text evidence="4">Homodimer.</text>
</comment>
<dbReference type="Proteomes" id="UP000178175">
    <property type="component" value="Unassembled WGS sequence"/>
</dbReference>
<protein>
    <recommendedName>
        <fullName evidence="5">phosphomannomutase</fullName>
        <ecNumber evidence="5">5.4.2.8</ecNumber>
    </recommendedName>
</protein>
<dbReference type="GO" id="GO:0046872">
    <property type="term" value="F:metal ion binding"/>
    <property type="evidence" value="ECO:0007669"/>
    <property type="project" value="UniProtKB-KW"/>
</dbReference>
<organism evidence="13 14">
    <name type="scientific">Candidatus Zambryskibacteria bacterium RIFCSPHIGHO2_02_FULL_43_14</name>
    <dbReference type="NCBI Taxonomy" id="1802748"/>
    <lineage>
        <taxon>Bacteria</taxon>
        <taxon>Candidatus Zambryskiibacteriota</taxon>
    </lineage>
</organism>
<comment type="caution">
    <text evidence="13">The sequence shown here is derived from an EMBL/GenBank/DDBJ whole genome shotgun (WGS) entry which is preliminary data.</text>
</comment>
<evidence type="ECO:0000256" key="9">
    <source>
        <dbReference type="ARBA" id="ARBA00023235"/>
    </source>
</evidence>
<evidence type="ECO:0000256" key="12">
    <source>
        <dbReference type="PIRSR" id="PIRSR605002-3"/>
    </source>
</evidence>
<dbReference type="AlphaFoldDB" id="A0A1G2TEF3"/>
<keyword evidence="9" id="KW-0413">Isomerase</keyword>
<dbReference type="EC" id="5.4.2.8" evidence="5"/>
<keyword evidence="7 12" id="KW-0479">Metal-binding</keyword>
<evidence type="ECO:0000313" key="13">
    <source>
        <dbReference type="EMBL" id="OHA95552.1"/>
    </source>
</evidence>
<dbReference type="GO" id="GO:0009298">
    <property type="term" value="P:GDP-mannose biosynthetic process"/>
    <property type="evidence" value="ECO:0007669"/>
    <property type="project" value="UniProtKB-UniPathway"/>
</dbReference>
<dbReference type="PANTHER" id="PTHR10466:SF0">
    <property type="entry name" value="PHOSPHOMANNOMUTASE"/>
    <property type="match status" value="1"/>
</dbReference>
<feature type="binding site" evidence="12">
    <location>
        <position position="219"/>
    </location>
    <ligand>
        <name>Mg(2+)</name>
        <dbReference type="ChEBI" id="CHEBI:18420"/>
        <label>1</label>
    </ligand>
</feature>
<evidence type="ECO:0000256" key="5">
    <source>
        <dbReference type="ARBA" id="ARBA00012730"/>
    </source>
</evidence>
<keyword evidence="6" id="KW-0963">Cytoplasm</keyword>
<dbReference type="NCBIfam" id="TIGR01484">
    <property type="entry name" value="HAD-SF-IIB"/>
    <property type="match status" value="1"/>
</dbReference>